<organism evidence="1 2">
    <name type="scientific">Rhizobium azibense</name>
    <dbReference type="NCBI Taxonomy" id="1136135"/>
    <lineage>
        <taxon>Bacteria</taxon>
        <taxon>Pseudomonadati</taxon>
        <taxon>Pseudomonadota</taxon>
        <taxon>Alphaproteobacteria</taxon>
        <taxon>Hyphomicrobiales</taxon>
        <taxon>Rhizobiaceae</taxon>
        <taxon>Rhizobium/Agrobacterium group</taxon>
        <taxon>Rhizobium</taxon>
    </lineage>
</organism>
<sequence length="287" mass="31700">MKLVFVHGMRQEGKDPVALRREWEGALFGTWIRLGLEKIEVEVEMPFYGDVLDELTLQSRGEPADVVARGDTAANVSPLEQALLSEMASKAGISDSEIEEELGGEVVARGPMNWEWVQATGRVLERRLPMFRSVGLRFVHQVDAYLTRPHIRAAVDQIVSPALNGENDVIVSHSLGTVVSYTILRKYSGSLSHPLFVTLGSPLGINTVKGYLKPPSLAIPSSVKCWLNGTDNRDYVALYASLDQTTFVTGIDNVVDIQNRREDAHLITDYLSNDIVASRIHFALSQA</sequence>
<proteinExistence type="predicted"/>
<evidence type="ECO:0000313" key="1">
    <source>
        <dbReference type="EMBL" id="TCU32893.1"/>
    </source>
</evidence>
<reference evidence="1 2" key="1">
    <citation type="submission" date="2019-03" db="EMBL/GenBank/DDBJ databases">
        <title>Genomic Encyclopedia of Type Strains, Phase IV (KMG-V): Genome sequencing to study the core and pangenomes of soil and plant-associated prokaryotes.</title>
        <authorList>
            <person name="Whitman W."/>
        </authorList>
    </citation>
    <scope>NUCLEOTIDE SEQUENCE [LARGE SCALE GENOMIC DNA]</scope>
    <source>
        <strain evidence="1 2">IE4868</strain>
    </source>
</reference>
<accession>A0A4R3RBU4</accession>
<name>A0A4R3RBU4_9HYPH</name>
<dbReference type="AlphaFoldDB" id="A0A4R3RBU4"/>
<evidence type="ECO:0000313" key="2">
    <source>
        <dbReference type="Proteomes" id="UP000295507"/>
    </source>
</evidence>
<dbReference type="EMBL" id="SMBK01000018">
    <property type="protein sequence ID" value="TCU32893.1"/>
    <property type="molecule type" value="Genomic_DNA"/>
</dbReference>
<dbReference type="RefSeq" id="WP_132553423.1">
    <property type="nucleotide sequence ID" value="NZ_SMBK01000018.1"/>
</dbReference>
<comment type="caution">
    <text evidence="1">The sequence shown here is derived from an EMBL/GenBank/DDBJ whole genome shotgun (WGS) entry which is preliminary data.</text>
</comment>
<gene>
    <name evidence="1" type="ORF">EV129_118115</name>
</gene>
<protein>
    <submittedName>
        <fullName evidence="1">Uncharacterized protein</fullName>
    </submittedName>
</protein>
<dbReference type="Proteomes" id="UP000295507">
    <property type="component" value="Unassembled WGS sequence"/>
</dbReference>